<feature type="signal peptide" evidence="2">
    <location>
        <begin position="1"/>
        <end position="16"/>
    </location>
</feature>
<evidence type="ECO:0000313" key="5">
    <source>
        <dbReference type="Proteomes" id="UP000035682"/>
    </source>
</evidence>
<reference evidence="6" key="2">
    <citation type="submission" date="2020-12" db="UniProtKB">
        <authorList>
            <consortium name="WormBaseParasite"/>
        </authorList>
    </citation>
    <scope>IDENTIFICATION</scope>
</reference>
<evidence type="ECO:0000256" key="1">
    <source>
        <dbReference type="SAM" id="Phobius"/>
    </source>
</evidence>
<reference evidence="4 5" key="1">
    <citation type="submission" date="2014-09" db="EMBL/GenBank/DDBJ databases">
        <authorList>
            <person name="Martin A.A."/>
        </authorList>
    </citation>
    <scope>NUCLEOTIDE SEQUENCE</scope>
    <source>
        <strain evidence="5">ED321</strain>
        <strain evidence="4">ED321 Heterogonic</strain>
    </source>
</reference>
<dbReference type="WormBase" id="SRAE_2000036200">
    <property type="protein sequence ID" value="SRP03087"/>
    <property type="gene ID" value="WBGene00260555"/>
</dbReference>
<proteinExistence type="predicted"/>
<organism evidence="4">
    <name type="scientific">Strongyloides ratti</name>
    <name type="common">Parasitic roundworm</name>
    <dbReference type="NCBI Taxonomy" id="34506"/>
    <lineage>
        <taxon>Eukaryota</taxon>
        <taxon>Metazoa</taxon>
        <taxon>Ecdysozoa</taxon>
        <taxon>Nematoda</taxon>
        <taxon>Chromadorea</taxon>
        <taxon>Rhabditida</taxon>
        <taxon>Tylenchina</taxon>
        <taxon>Panagrolaimomorpha</taxon>
        <taxon>Strongyloidoidea</taxon>
        <taxon>Strongyloididae</taxon>
        <taxon>Strongyloides</taxon>
    </lineage>
</organism>
<dbReference type="CTD" id="36378049"/>
<accession>A0A090LDZ5</accession>
<feature type="domain" description="C2" evidence="3">
    <location>
        <begin position="19"/>
        <end position="135"/>
    </location>
</feature>
<dbReference type="EMBL" id="LN609529">
    <property type="protein sequence ID" value="CEF65685.1"/>
    <property type="molecule type" value="Genomic_DNA"/>
</dbReference>
<protein>
    <recommendedName>
        <fullName evidence="3">C2 domain-containing protein</fullName>
    </recommendedName>
</protein>
<dbReference type="RefSeq" id="XP_024504885.1">
    <property type="nucleotide sequence ID" value="XM_024651182.1"/>
</dbReference>
<name>A0A090LDZ5_STRRB</name>
<keyword evidence="5" id="KW-1185">Reference proteome</keyword>
<keyword evidence="2" id="KW-0732">Signal</keyword>
<evidence type="ECO:0000259" key="3">
    <source>
        <dbReference type="Pfam" id="PF25330"/>
    </source>
</evidence>
<keyword evidence="1" id="KW-0812">Transmembrane</keyword>
<feature type="transmembrane region" description="Helical" evidence="1">
    <location>
        <begin position="164"/>
        <end position="186"/>
    </location>
</feature>
<dbReference type="GeneID" id="36378049"/>
<dbReference type="AlphaFoldDB" id="A0A090LDZ5"/>
<keyword evidence="1" id="KW-1133">Transmembrane helix</keyword>
<evidence type="ECO:0000313" key="6">
    <source>
        <dbReference type="WBParaSite" id="SRAE_2000036200.1"/>
    </source>
</evidence>
<keyword evidence="1" id="KW-0472">Membrane</keyword>
<feature type="chain" id="PRO_5015030720" description="C2 domain-containing protein" evidence="2">
    <location>
        <begin position="17"/>
        <end position="347"/>
    </location>
</feature>
<dbReference type="WBParaSite" id="SRAE_2000036200.1">
    <property type="protein sequence ID" value="SRAE_2000036200.1"/>
    <property type="gene ID" value="WBGene00260555"/>
</dbReference>
<sequence length="347" mass="39463">MFIYLILCIIFNFSTSIPISRNKSCLKTTRCSEPRFQLSLLSNNNQDAIRIDASIDKNMQILSKIKLSNLFFGQSISTLTLSSTIIGKDPIFKIPVECDFSSQTDILEQSILYGTNFLEISGKCYSAIIEIKRTNSEDYYYNKKFNNQDKQMYSVTSNKTLTNILNVVFILILIITFMIISSYITILLMRERSENTVCGRVRRNQEVNAFNDIKVPPYAIRQFKKNKSNYGCRGKKTLSTIYESDDETPKRIPIVSQKDSSNCHRFSILEKLRKNDNDKVNEWMDQGYVRSSCIIEPTSLHSSEKDSGMPGSSINKNATPSDCGTSLFGGASGREDEIYIDVKNIIV</sequence>
<dbReference type="Proteomes" id="UP000035682">
    <property type="component" value="Unplaced"/>
</dbReference>
<dbReference type="Pfam" id="PF25330">
    <property type="entry name" value="C2_nem"/>
    <property type="match status" value="1"/>
</dbReference>
<gene>
    <name evidence="4 6 7" type="ORF">SRAE_2000036200</name>
</gene>
<evidence type="ECO:0000313" key="7">
    <source>
        <dbReference type="WormBase" id="SRAE_2000036200"/>
    </source>
</evidence>
<evidence type="ECO:0000313" key="4">
    <source>
        <dbReference type="EMBL" id="CEF65685.1"/>
    </source>
</evidence>
<dbReference type="InterPro" id="IPR057569">
    <property type="entry name" value="C2_nem"/>
</dbReference>
<evidence type="ECO:0000256" key="2">
    <source>
        <dbReference type="SAM" id="SignalP"/>
    </source>
</evidence>